<reference evidence="1" key="1">
    <citation type="journal article" date="2016" name="Nat. Genet.">
        <title>A high-quality carrot genome assembly provides new insights into carotenoid accumulation and asterid genome evolution.</title>
        <authorList>
            <person name="Iorizzo M."/>
            <person name="Ellison S."/>
            <person name="Senalik D."/>
            <person name="Zeng P."/>
            <person name="Satapoomin P."/>
            <person name="Huang J."/>
            <person name="Bowman M."/>
            <person name="Iovene M."/>
            <person name="Sanseverino W."/>
            <person name="Cavagnaro P."/>
            <person name="Yildiz M."/>
            <person name="Macko-Podgorni A."/>
            <person name="Moranska E."/>
            <person name="Grzebelus E."/>
            <person name="Grzebelus D."/>
            <person name="Ashrafi H."/>
            <person name="Zheng Z."/>
            <person name="Cheng S."/>
            <person name="Spooner D."/>
            <person name="Van Deynze A."/>
            <person name="Simon P."/>
        </authorList>
    </citation>
    <scope>NUCLEOTIDE SEQUENCE</scope>
    <source>
        <tissue evidence="1">Leaf</tissue>
    </source>
</reference>
<dbReference type="PROSITE" id="PS50082">
    <property type="entry name" value="WD_REPEATS_2"/>
    <property type="match status" value="1"/>
</dbReference>
<dbReference type="SUPFAM" id="SSF50978">
    <property type="entry name" value="WD40 repeat-like"/>
    <property type="match status" value="1"/>
</dbReference>
<dbReference type="Gene3D" id="2.130.10.10">
    <property type="entry name" value="YVTN repeat-like/Quinoprotein amine dehydrogenase"/>
    <property type="match status" value="2"/>
</dbReference>
<reference evidence="1" key="2">
    <citation type="submission" date="2022-03" db="EMBL/GenBank/DDBJ databases">
        <title>Draft title - Genomic analysis of global carrot germplasm unveils the trajectory of domestication and the origin of high carotenoid orange carrot.</title>
        <authorList>
            <person name="Iorizzo M."/>
            <person name="Ellison S."/>
            <person name="Senalik D."/>
            <person name="Macko-Podgorni A."/>
            <person name="Grzebelus D."/>
            <person name="Bostan H."/>
            <person name="Rolling W."/>
            <person name="Curaba J."/>
            <person name="Simon P."/>
        </authorList>
    </citation>
    <scope>NUCLEOTIDE SEQUENCE</scope>
    <source>
        <tissue evidence="1">Leaf</tissue>
    </source>
</reference>
<name>A0A164WK84_DAUCS</name>
<dbReference type="Gramene" id="KZM91885">
    <property type="protein sequence ID" value="KZM91885"/>
    <property type="gene ID" value="DCAR_020750"/>
</dbReference>
<gene>
    <name evidence="1" type="ORF">DCAR_0625602</name>
</gene>
<accession>A0A164WK84</accession>
<dbReference type="Pfam" id="PF00400">
    <property type="entry name" value="WD40"/>
    <property type="match status" value="4"/>
</dbReference>
<evidence type="ECO:0000313" key="1">
    <source>
        <dbReference type="EMBL" id="WOH06179.1"/>
    </source>
</evidence>
<keyword evidence="2" id="KW-1185">Reference proteome</keyword>
<dbReference type="EMBL" id="CP093348">
    <property type="protein sequence ID" value="WOH06179.1"/>
    <property type="molecule type" value="Genomic_DNA"/>
</dbReference>
<sequence length="283" mass="31915">MLEGHTSKVWSVAWNPASGTDGKPAILASCGADKTWFMYIRVVMSIEAFLYIAHNSQTTIEGGGTRTGRSCSWSPDGDMLAITSYDGSFSIWKMIEDDFEQSCILQEKDDEEVVSVSWNPHWDLATCSGNCVRIWSPSSESEGYESLPALEEHTEDVEMVQWHPNQNNLFSCGCDSTIKSQERGGAMKLLLRKEKAHEADVNSGQLDPKDKSEPMLEMPLAKKRMDVMNLRERQDEMMQYLFPKKEARKVEVTAVQWSPKGSRLLASSSDNGTIKIWEFTPRQ</sequence>
<proteinExistence type="predicted"/>
<organism evidence="1 2">
    <name type="scientific">Daucus carota subsp. sativus</name>
    <name type="common">Carrot</name>
    <dbReference type="NCBI Taxonomy" id="79200"/>
    <lineage>
        <taxon>Eukaryota</taxon>
        <taxon>Viridiplantae</taxon>
        <taxon>Streptophyta</taxon>
        <taxon>Embryophyta</taxon>
        <taxon>Tracheophyta</taxon>
        <taxon>Spermatophyta</taxon>
        <taxon>Magnoliopsida</taxon>
        <taxon>eudicotyledons</taxon>
        <taxon>Gunneridae</taxon>
        <taxon>Pentapetalae</taxon>
        <taxon>asterids</taxon>
        <taxon>campanulids</taxon>
        <taxon>Apiales</taxon>
        <taxon>Apiaceae</taxon>
        <taxon>Apioideae</taxon>
        <taxon>Scandiceae</taxon>
        <taxon>Daucinae</taxon>
        <taxon>Daucus</taxon>
        <taxon>Daucus sect. Daucus</taxon>
    </lineage>
</organism>
<dbReference type="InterPro" id="IPR036322">
    <property type="entry name" value="WD40_repeat_dom_sf"/>
</dbReference>
<dbReference type="Proteomes" id="UP000077755">
    <property type="component" value="Chromosome 6"/>
</dbReference>
<dbReference type="InterPro" id="IPR001680">
    <property type="entry name" value="WD40_rpt"/>
</dbReference>
<evidence type="ECO:0000313" key="2">
    <source>
        <dbReference type="Proteomes" id="UP000077755"/>
    </source>
</evidence>
<dbReference type="SMART" id="SM00320">
    <property type="entry name" value="WD40"/>
    <property type="match status" value="5"/>
</dbReference>
<dbReference type="GO" id="GO:0097361">
    <property type="term" value="C:cytosolic [4Fe-4S] assembly targeting complex"/>
    <property type="evidence" value="ECO:0007669"/>
    <property type="project" value="TreeGrafter"/>
</dbReference>
<dbReference type="InterPro" id="IPR015943">
    <property type="entry name" value="WD40/YVTN_repeat-like_dom_sf"/>
</dbReference>
<dbReference type="PANTHER" id="PTHR19920:SF0">
    <property type="entry name" value="CYTOSOLIC IRON-SULFUR PROTEIN ASSEMBLY PROTEIN CIAO1-RELATED"/>
    <property type="match status" value="1"/>
</dbReference>
<dbReference type="AlphaFoldDB" id="A0A164WK84"/>
<dbReference type="PANTHER" id="PTHR19920">
    <property type="entry name" value="WD40 PROTEIN CIAO1"/>
    <property type="match status" value="1"/>
</dbReference>
<protein>
    <submittedName>
        <fullName evidence="1">Uncharacterized protein</fullName>
    </submittedName>
</protein>
<dbReference type="InterPro" id="IPR019775">
    <property type="entry name" value="WD40_repeat_CS"/>
</dbReference>
<dbReference type="PROSITE" id="PS00678">
    <property type="entry name" value="WD_REPEATS_1"/>
    <property type="match status" value="1"/>
</dbReference>
<dbReference type="GO" id="GO:0016226">
    <property type="term" value="P:iron-sulfur cluster assembly"/>
    <property type="evidence" value="ECO:0007669"/>
    <property type="project" value="TreeGrafter"/>
</dbReference>
<dbReference type="PROSITE" id="PS50294">
    <property type="entry name" value="WD_REPEATS_REGION"/>
    <property type="match status" value="1"/>
</dbReference>